<evidence type="ECO:0000256" key="2">
    <source>
        <dbReference type="ARBA" id="ARBA00022603"/>
    </source>
</evidence>
<evidence type="ECO:0000256" key="7">
    <source>
        <dbReference type="ARBA" id="ARBA00030809"/>
    </source>
</evidence>
<proteinExistence type="inferred from homology"/>
<dbReference type="PROSITE" id="PS51689">
    <property type="entry name" value="SAM_RNA_A_N6_MT"/>
    <property type="match status" value="1"/>
</dbReference>
<dbReference type="NCBIfam" id="NF000499">
    <property type="entry name" value="Erm23S_rRNA_broad"/>
    <property type="match status" value="1"/>
</dbReference>
<dbReference type="InterPro" id="IPR029063">
    <property type="entry name" value="SAM-dependent_MTases_sf"/>
</dbReference>
<feature type="compositionally biased region" description="Polar residues" evidence="9">
    <location>
        <begin position="1"/>
        <end position="14"/>
    </location>
</feature>
<dbReference type="AlphaFoldDB" id="A0AA48M3W3"/>
<feature type="region of interest" description="Disordered" evidence="9">
    <location>
        <begin position="1"/>
        <end position="27"/>
    </location>
</feature>
<dbReference type="RefSeq" id="WP_304414882.1">
    <property type="nucleotide sequence ID" value="NZ_OY569118.1"/>
</dbReference>
<dbReference type="PROSITE" id="PS01131">
    <property type="entry name" value="RRNA_A_DIMETH"/>
    <property type="match status" value="1"/>
</dbReference>
<gene>
    <name evidence="11" type="primary">erm</name>
    <name evidence="11" type="ORF">BSPP4475_00515</name>
</gene>
<feature type="domain" description="Ribosomal RNA adenine methylase transferase N-terminal" evidence="10">
    <location>
        <begin position="37"/>
        <end position="202"/>
    </location>
</feature>
<feature type="binding site" evidence="8">
    <location>
        <position position="32"/>
    </location>
    <ligand>
        <name>S-adenosyl-L-methionine</name>
        <dbReference type="ChEBI" id="CHEBI:59789"/>
    </ligand>
</feature>
<dbReference type="InterPro" id="IPR023165">
    <property type="entry name" value="rRNA_Ade_diMease-like_C"/>
</dbReference>
<dbReference type="Pfam" id="PF00398">
    <property type="entry name" value="RrnaAD"/>
    <property type="match status" value="1"/>
</dbReference>
<feature type="binding site" evidence="8">
    <location>
        <position position="103"/>
    </location>
    <ligand>
        <name>S-adenosyl-L-methionine</name>
        <dbReference type="ChEBI" id="CHEBI:59789"/>
    </ligand>
</feature>
<accession>A0AA48M3W3</accession>
<dbReference type="PANTHER" id="PTHR11727:SF7">
    <property type="entry name" value="DIMETHYLADENOSINE TRANSFERASE-RELATED"/>
    <property type="match status" value="1"/>
</dbReference>
<evidence type="ECO:0000259" key="10">
    <source>
        <dbReference type="SMART" id="SM00650"/>
    </source>
</evidence>
<keyword evidence="2 8" id="KW-0489">Methyltransferase</keyword>
<evidence type="ECO:0000256" key="3">
    <source>
        <dbReference type="ARBA" id="ARBA00022679"/>
    </source>
</evidence>
<evidence type="ECO:0000256" key="1">
    <source>
        <dbReference type="ARBA" id="ARBA00016505"/>
    </source>
</evidence>
<keyword evidence="4 8" id="KW-0949">S-adenosyl-L-methionine</keyword>
<dbReference type="GO" id="GO:0000179">
    <property type="term" value="F:rRNA (adenine-N6,N6-)-dimethyltransferase activity"/>
    <property type="evidence" value="ECO:0007669"/>
    <property type="project" value="UniProtKB-UniRule"/>
</dbReference>
<dbReference type="InterPro" id="IPR020598">
    <property type="entry name" value="rRNA_Ade_methylase_Trfase_N"/>
</dbReference>
<dbReference type="SUPFAM" id="SSF53335">
    <property type="entry name" value="S-adenosyl-L-methionine-dependent methyltransferases"/>
    <property type="match status" value="1"/>
</dbReference>
<dbReference type="KEGG" id="bayd:BSPP4475_00515"/>
<protein>
    <recommendedName>
        <fullName evidence="1">rRNA adenine N-6-methyltransferase</fullName>
    </recommendedName>
    <alternativeName>
        <fullName evidence="7">Erythromycin resistance protein</fullName>
    </alternativeName>
    <alternativeName>
        <fullName evidence="6">Macrolide-lincosamide-streptogramin B resistance protein</fullName>
    </alternativeName>
</protein>
<evidence type="ECO:0000256" key="4">
    <source>
        <dbReference type="ARBA" id="ARBA00022691"/>
    </source>
</evidence>
<name>A0AA48M3W3_9BACL</name>
<evidence type="ECO:0000256" key="8">
    <source>
        <dbReference type="PROSITE-ProRule" id="PRU01026"/>
    </source>
</evidence>
<comment type="similarity">
    <text evidence="8">Belongs to the class I-like SAM-binding methyltransferase superfamily. rRNA adenine N(6)-methyltransferase family.</text>
</comment>
<feature type="binding site" evidence="8">
    <location>
        <position position="30"/>
    </location>
    <ligand>
        <name>S-adenosyl-L-methionine</name>
        <dbReference type="ChEBI" id="CHEBI:59789"/>
    </ligand>
</feature>
<dbReference type="SMART" id="SM00650">
    <property type="entry name" value="rADc"/>
    <property type="match status" value="1"/>
</dbReference>
<feature type="binding site" evidence="8">
    <location>
        <position position="119"/>
    </location>
    <ligand>
        <name>S-adenosyl-L-methionine</name>
        <dbReference type="ChEBI" id="CHEBI:59789"/>
    </ligand>
</feature>
<dbReference type="Gene3D" id="3.40.50.150">
    <property type="entry name" value="Vaccinia Virus protein VP39"/>
    <property type="match status" value="1"/>
</dbReference>
<dbReference type="Gene3D" id="1.10.8.100">
    <property type="entry name" value="Ribosomal RNA adenine dimethylase-like, domain 2"/>
    <property type="match status" value="1"/>
</dbReference>
<dbReference type="Proteomes" id="UP001189619">
    <property type="component" value="Chromosome"/>
</dbReference>
<evidence type="ECO:0000256" key="5">
    <source>
        <dbReference type="ARBA" id="ARBA00022884"/>
    </source>
</evidence>
<feature type="binding site" evidence="8">
    <location>
        <position position="57"/>
    </location>
    <ligand>
        <name>S-adenosyl-L-methionine</name>
        <dbReference type="ChEBI" id="CHEBI:59789"/>
    </ligand>
</feature>
<dbReference type="GO" id="GO:0003723">
    <property type="term" value="F:RNA binding"/>
    <property type="evidence" value="ECO:0007669"/>
    <property type="project" value="UniProtKB-UniRule"/>
</dbReference>
<dbReference type="CDD" id="cd02440">
    <property type="entry name" value="AdoMet_MTases"/>
    <property type="match status" value="1"/>
</dbReference>
<reference evidence="11" key="1">
    <citation type="submission" date="2023-07" db="EMBL/GenBank/DDBJ databases">
        <authorList>
            <person name="Ivanov I."/>
            <person name="Teneva D."/>
            <person name="Stoikov I."/>
        </authorList>
    </citation>
    <scope>NUCLEOTIDE SEQUENCE</scope>
    <source>
        <strain evidence="11">4475</strain>
    </source>
</reference>
<organism evidence="11 12">
    <name type="scientific">Brevibacillus aydinogluensis</name>
    <dbReference type="NCBI Taxonomy" id="927786"/>
    <lineage>
        <taxon>Bacteria</taxon>
        <taxon>Bacillati</taxon>
        <taxon>Bacillota</taxon>
        <taxon>Bacilli</taxon>
        <taxon>Bacillales</taxon>
        <taxon>Paenibacillaceae</taxon>
        <taxon>Brevibacillus</taxon>
    </lineage>
</organism>
<evidence type="ECO:0000313" key="12">
    <source>
        <dbReference type="Proteomes" id="UP001189619"/>
    </source>
</evidence>
<keyword evidence="5 8" id="KW-0694">RNA-binding</keyword>
<evidence type="ECO:0000256" key="9">
    <source>
        <dbReference type="SAM" id="MobiDB-lite"/>
    </source>
</evidence>
<keyword evidence="12" id="KW-1185">Reference proteome</keyword>
<dbReference type="InterPro" id="IPR020596">
    <property type="entry name" value="rRNA_Ade_Mease_Trfase_CS"/>
</dbReference>
<feature type="binding site" evidence="8">
    <location>
        <position position="78"/>
    </location>
    <ligand>
        <name>S-adenosyl-L-methionine</name>
        <dbReference type="ChEBI" id="CHEBI:59789"/>
    </ligand>
</feature>
<evidence type="ECO:0000256" key="6">
    <source>
        <dbReference type="ARBA" id="ARBA00029941"/>
    </source>
</evidence>
<dbReference type="InterPro" id="IPR001737">
    <property type="entry name" value="KsgA/Erm"/>
</dbReference>
<evidence type="ECO:0000313" key="11">
    <source>
        <dbReference type="EMBL" id="CAJ1000805.1"/>
    </source>
</evidence>
<keyword evidence="3 8" id="KW-0808">Transferase</keyword>
<dbReference type="EMBL" id="OY569118">
    <property type="protein sequence ID" value="CAJ1000805.1"/>
    <property type="molecule type" value="Genomic_DNA"/>
</dbReference>
<sequence length="291" mass="32688">MSKNSRISQKNGSRGTQGTGKYGPNSSDQHLICSKRLVRRMIQLAETKPHSLVLDIGAGTGAITMPLAQEGLRVLAIENDPAFAEKLRRKCGEADHIRIIENDVLKCTLPREPFVVVSNIPFSITTPILGKLMDQPAMPFQRAVLIVEYGAARRFTADPITNPRILGWRMWFDITFVQTVSSVHFSPPPRVNAAILLISRKSRPPVAIGEHRRFMGLALHALRSPYMPVREALSGIFTVPQITRLTRNLGIDRNEPICSLNETQWALTYDAMRHYVDPHRWPRVPKAGWTT</sequence>
<dbReference type="PANTHER" id="PTHR11727">
    <property type="entry name" value="DIMETHYLADENOSINE TRANSFERASE"/>
    <property type="match status" value="1"/>
</dbReference>